<keyword evidence="3" id="KW-1185">Reference proteome</keyword>
<sequence length="183" mass="18927">MLPRHSDDAISGSISCFPSSTSISGLLAISDDSTATLVPGLPKKCPLPLDDDDVGCFPSSPLVSGLSAMSNDSTATLAPGLPKKRPLPLNNVDVDPSTIGLASTGPPDLDTSRPLVFPRELLPGGGIKKQYLNVSTQTCDILRTWCKDFGLGTSGTKHSSSGSQSSVLLVSSSGRQANRPHPS</sequence>
<organism evidence="2 3">
    <name type="scientific">Scleroderma citrinum Foug A</name>
    <dbReference type="NCBI Taxonomy" id="1036808"/>
    <lineage>
        <taxon>Eukaryota</taxon>
        <taxon>Fungi</taxon>
        <taxon>Dikarya</taxon>
        <taxon>Basidiomycota</taxon>
        <taxon>Agaricomycotina</taxon>
        <taxon>Agaricomycetes</taxon>
        <taxon>Agaricomycetidae</taxon>
        <taxon>Boletales</taxon>
        <taxon>Sclerodermatineae</taxon>
        <taxon>Sclerodermataceae</taxon>
        <taxon>Scleroderma</taxon>
    </lineage>
</organism>
<reference evidence="2 3" key="1">
    <citation type="submission" date="2014-04" db="EMBL/GenBank/DDBJ databases">
        <authorList>
            <consortium name="DOE Joint Genome Institute"/>
            <person name="Kuo A."/>
            <person name="Kohler A."/>
            <person name="Nagy L.G."/>
            <person name="Floudas D."/>
            <person name="Copeland A."/>
            <person name="Barry K.W."/>
            <person name="Cichocki N."/>
            <person name="Veneault-Fourrey C."/>
            <person name="LaButti K."/>
            <person name="Lindquist E.A."/>
            <person name="Lipzen A."/>
            <person name="Lundell T."/>
            <person name="Morin E."/>
            <person name="Murat C."/>
            <person name="Sun H."/>
            <person name="Tunlid A."/>
            <person name="Henrissat B."/>
            <person name="Grigoriev I.V."/>
            <person name="Hibbett D.S."/>
            <person name="Martin F."/>
            <person name="Nordberg H.P."/>
            <person name="Cantor M.N."/>
            <person name="Hua S.X."/>
        </authorList>
    </citation>
    <scope>NUCLEOTIDE SEQUENCE [LARGE SCALE GENOMIC DNA]</scope>
    <source>
        <strain evidence="2 3">Foug A</strain>
    </source>
</reference>
<evidence type="ECO:0000256" key="1">
    <source>
        <dbReference type="SAM" id="MobiDB-lite"/>
    </source>
</evidence>
<feature type="compositionally biased region" description="Low complexity" evidence="1">
    <location>
        <begin position="153"/>
        <end position="174"/>
    </location>
</feature>
<dbReference type="InParanoid" id="A0A0C3CVT4"/>
<evidence type="ECO:0000313" key="2">
    <source>
        <dbReference type="EMBL" id="KIM52650.1"/>
    </source>
</evidence>
<dbReference type="HOGENOM" id="CLU_1475969_0_0_1"/>
<protein>
    <submittedName>
        <fullName evidence="2">Uncharacterized protein</fullName>
    </submittedName>
</protein>
<dbReference type="Proteomes" id="UP000053989">
    <property type="component" value="Unassembled WGS sequence"/>
</dbReference>
<reference evidence="3" key="2">
    <citation type="submission" date="2015-01" db="EMBL/GenBank/DDBJ databases">
        <title>Evolutionary Origins and Diversification of the Mycorrhizal Mutualists.</title>
        <authorList>
            <consortium name="DOE Joint Genome Institute"/>
            <consortium name="Mycorrhizal Genomics Consortium"/>
            <person name="Kohler A."/>
            <person name="Kuo A."/>
            <person name="Nagy L.G."/>
            <person name="Floudas D."/>
            <person name="Copeland A."/>
            <person name="Barry K.W."/>
            <person name="Cichocki N."/>
            <person name="Veneault-Fourrey C."/>
            <person name="LaButti K."/>
            <person name="Lindquist E.A."/>
            <person name="Lipzen A."/>
            <person name="Lundell T."/>
            <person name="Morin E."/>
            <person name="Murat C."/>
            <person name="Riley R."/>
            <person name="Ohm R."/>
            <person name="Sun H."/>
            <person name="Tunlid A."/>
            <person name="Henrissat B."/>
            <person name="Grigoriev I.V."/>
            <person name="Hibbett D.S."/>
            <person name="Martin F."/>
        </authorList>
    </citation>
    <scope>NUCLEOTIDE SEQUENCE [LARGE SCALE GENOMIC DNA]</scope>
    <source>
        <strain evidence="3">Foug A</strain>
    </source>
</reference>
<evidence type="ECO:0000313" key="3">
    <source>
        <dbReference type="Proteomes" id="UP000053989"/>
    </source>
</evidence>
<accession>A0A0C3CVT4</accession>
<proteinExistence type="predicted"/>
<dbReference type="AlphaFoldDB" id="A0A0C3CVT4"/>
<gene>
    <name evidence="2" type="ORF">SCLCIDRAFT_32492</name>
</gene>
<feature type="region of interest" description="Disordered" evidence="1">
    <location>
        <begin position="153"/>
        <end position="183"/>
    </location>
</feature>
<name>A0A0C3CVT4_9AGAM</name>
<dbReference type="EMBL" id="KN822204">
    <property type="protein sequence ID" value="KIM52650.1"/>
    <property type="molecule type" value="Genomic_DNA"/>
</dbReference>